<evidence type="ECO:0000313" key="4">
    <source>
        <dbReference type="Proteomes" id="UP000607559"/>
    </source>
</evidence>
<accession>A0A8J2UF06</accession>
<dbReference type="GO" id="GO:0009244">
    <property type="term" value="P:lipopolysaccharide core region biosynthetic process"/>
    <property type="evidence" value="ECO:0007669"/>
    <property type="project" value="TreeGrafter"/>
</dbReference>
<evidence type="ECO:0000313" key="3">
    <source>
        <dbReference type="EMBL" id="GGB06275.1"/>
    </source>
</evidence>
<protein>
    <recommendedName>
        <fullName evidence="5">Lipopolysaccharide heptosyltransferase family protein</fullName>
    </recommendedName>
</protein>
<dbReference type="CDD" id="cd03789">
    <property type="entry name" value="GT9_LPS_heptosyltransferase"/>
    <property type="match status" value="1"/>
</dbReference>
<evidence type="ECO:0000256" key="2">
    <source>
        <dbReference type="ARBA" id="ARBA00022679"/>
    </source>
</evidence>
<keyword evidence="2" id="KW-0808">Transferase</keyword>
<dbReference type="GO" id="GO:0005829">
    <property type="term" value="C:cytosol"/>
    <property type="evidence" value="ECO:0007669"/>
    <property type="project" value="TreeGrafter"/>
</dbReference>
<reference evidence="3" key="1">
    <citation type="journal article" date="2014" name="Int. J. Syst. Evol. Microbiol.">
        <title>Complete genome sequence of Corynebacterium casei LMG S-19264T (=DSM 44701T), isolated from a smear-ripened cheese.</title>
        <authorList>
            <consortium name="US DOE Joint Genome Institute (JGI-PGF)"/>
            <person name="Walter F."/>
            <person name="Albersmeier A."/>
            <person name="Kalinowski J."/>
            <person name="Ruckert C."/>
        </authorList>
    </citation>
    <scope>NUCLEOTIDE SEQUENCE</scope>
    <source>
        <strain evidence="3">CGMCC 1.15448</strain>
    </source>
</reference>
<dbReference type="AlphaFoldDB" id="A0A8J2UF06"/>
<dbReference type="PANTHER" id="PTHR30160:SF1">
    <property type="entry name" value="LIPOPOLYSACCHARIDE 1,2-N-ACETYLGLUCOSAMINETRANSFERASE-RELATED"/>
    <property type="match status" value="1"/>
</dbReference>
<dbReference type="PANTHER" id="PTHR30160">
    <property type="entry name" value="TETRAACYLDISACCHARIDE 4'-KINASE-RELATED"/>
    <property type="match status" value="1"/>
</dbReference>
<comment type="caution">
    <text evidence="3">The sequence shown here is derived from an EMBL/GenBank/DDBJ whole genome shotgun (WGS) entry which is preliminary data.</text>
</comment>
<sequence length="394" mass="43852">MVDLFKLLCYQAVYYAVKCIPARQQPRRLLLVKTDEIGDYMLIRNLLGAFRRSNAYGSHHITFVGNIAFRQLFEAFDARAADEAIWLDKLRFRRNLFYRFAILKRLRQAGFSDAVNLIYSRSFRMDDLLVAVSTSSNNIAMKTTDLPASAIERRLTPRRLYHRLEDAGEETVFDAIRNARFIYGILGMNPDPVTTRLAASVPPTNISLPRAYFVVVPGAGNRKKRWPTENFVAVARHLSLQYGLTPVICGSAADRQDTEPLSTALSGTAIDLADGSAIDLTGRTSLVGLLAVLKGAHCLISVDTGAVHLAAAVGCPVFGLFSGFHYGRFAPYPREMATHFFAIYPDSTEEKVRVGLLVPREVSMNLISEIPAEKVIRVIKTALQPVQGRELQID</sequence>
<dbReference type="GO" id="GO:0008713">
    <property type="term" value="F:ADP-heptose-lipopolysaccharide heptosyltransferase activity"/>
    <property type="evidence" value="ECO:0007669"/>
    <property type="project" value="TreeGrafter"/>
</dbReference>
<keyword evidence="4" id="KW-1185">Reference proteome</keyword>
<name>A0A8J2UF06_9BACT</name>
<organism evidence="3 4">
    <name type="scientific">Puia dinghuensis</name>
    <dbReference type="NCBI Taxonomy" id="1792502"/>
    <lineage>
        <taxon>Bacteria</taxon>
        <taxon>Pseudomonadati</taxon>
        <taxon>Bacteroidota</taxon>
        <taxon>Chitinophagia</taxon>
        <taxon>Chitinophagales</taxon>
        <taxon>Chitinophagaceae</taxon>
        <taxon>Puia</taxon>
    </lineage>
</organism>
<dbReference type="RefSeq" id="WP_188933426.1">
    <property type="nucleotide sequence ID" value="NZ_BMJC01000003.1"/>
</dbReference>
<dbReference type="InterPro" id="IPR002201">
    <property type="entry name" value="Glyco_trans_9"/>
</dbReference>
<dbReference type="Pfam" id="PF01075">
    <property type="entry name" value="Glyco_transf_9"/>
    <property type="match status" value="1"/>
</dbReference>
<evidence type="ECO:0000256" key="1">
    <source>
        <dbReference type="ARBA" id="ARBA00022676"/>
    </source>
</evidence>
<dbReference type="SUPFAM" id="SSF53756">
    <property type="entry name" value="UDP-Glycosyltransferase/glycogen phosphorylase"/>
    <property type="match status" value="1"/>
</dbReference>
<dbReference type="EMBL" id="BMJC01000003">
    <property type="protein sequence ID" value="GGB06275.1"/>
    <property type="molecule type" value="Genomic_DNA"/>
</dbReference>
<reference evidence="3" key="2">
    <citation type="submission" date="2020-09" db="EMBL/GenBank/DDBJ databases">
        <authorList>
            <person name="Sun Q."/>
            <person name="Zhou Y."/>
        </authorList>
    </citation>
    <scope>NUCLEOTIDE SEQUENCE</scope>
    <source>
        <strain evidence="3">CGMCC 1.15448</strain>
    </source>
</reference>
<dbReference type="Proteomes" id="UP000607559">
    <property type="component" value="Unassembled WGS sequence"/>
</dbReference>
<keyword evidence="1" id="KW-0328">Glycosyltransferase</keyword>
<proteinExistence type="predicted"/>
<dbReference type="InterPro" id="IPR051199">
    <property type="entry name" value="LPS_LOS_Heptosyltrfase"/>
</dbReference>
<dbReference type="Gene3D" id="3.40.50.2000">
    <property type="entry name" value="Glycogen Phosphorylase B"/>
    <property type="match status" value="2"/>
</dbReference>
<evidence type="ECO:0008006" key="5">
    <source>
        <dbReference type="Google" id="ProtNLM"/>
    </source>
</evidence>
<gene>
    <name evidence="3" type="ORF">GCM10011511_32110</name>
</gene>